<keyword evidence="3" id="KW-1185">Reference proteome</keyword>
<keyword evidence="1" id="KW-0812">Transmembrane</keyword>
<gene>
    <name evidence="2" type="ORF">NDI38_14525</name>
</gene>
<sequence length="111" mass="12531">MTSTQRDVRVTIISRIWAYATAMFLISLLLKGQGHDRAVLFLPATIVFGAVTSTIVVLRKLRDRQHDASLPSDTLEALKQRLENLEAIATSDASYWEHSPKQLDQTTLDHR</sequence>
<evidence type="ECO:0000313" key="2">
    <source>
        <dbReference type="EMBL" id="MEP1059656.1"/>
    </source>
</evidence>
<dbReference type="Proteomes" id="UP001476950">
    <property type="component" value="Unassembled WGS sequence"/>
</dbReference>
<dbReference type="EMBL" id="JAMPLM010000012">
    <property type="protein sequence ID" value="MEP1059656.1"/>
    <property type="molecule type" value="Genomic_DNA"/>
</dbReference>
<evidence type="ECO:0000313" key="3">
    <source>
        <dbReference type="Proteomes" id="UP001476950"/>
    </source>
</evidence>
<feature type="transmembrane region" description="Helical" evidence="1">
    <location>
        <begin position="38"/>
        <end position="58"/>
    </location>
</feature>
<name>A0ABV0KKW9_9CYAN</name>
<keyword evidence="1" id="KW-1133">Transmembrane helix</keyword>
<evidence type="ECO:0000256" key="1">
    <source>
        <dbReference type="SAM" id="Phobius"/>
    </source>
</evidence>
<feature type="transmembrane region" description="Helical" evidence="1">
    <location>
        <begin position="12"/>
        <end position="32"/>
    </location>
</feature>
<protein>
    <recommendedName>
        <fullName evidence="4">DUF202 domain-containing protein</fullName>
    </recommendedName>
</protein>
<organism evidence="2 3">
    <name type="scientific">Stenomitos frigidus AS-A4</name>
    <dbReference type="NCBI Taxonomy" id="2933935"/>
    <lineage>
        <taxon>Bacteria</taxon>
        <taxon>Bacillati</taxon>
        <taxon>Cyanobacteriota</taxon>
        <taxon>Cyanophyceae</taxon>
        <taxon>Leptolyngbyales</taxon>
        <taxon>Leptolyngbyaceae</taxon>
        <taxon>Stenomitos</taxon>
    </lineage>
</organism>
<evidence type="ECO:0008006" key="4">
    <source>
        <dbReference type="Google" id="ProtNLM"/>
    </source>
</evidence>
<accession>A0ABV0KKW9</accession>
<dbReference type="RefSeq" id="WP_190452091.1">
    <property type="nucleotide sequence ID" value="NZ_JAMPLM010000012.1"/>
</dbReference>
<proteinExistence type="predicted"/>
<reference evidence="2 3" key="1">
    <citation type="submission" date="2022-04" db="EMBL/GenBank/DDBJ databases">
        <title>Positive selection, recombination, and allopatry shape intraspecific diversity of widespread and dominant cyanobacteria.</title>
        <authorList>
            <person name="Wei J."/>
            <person name="Shu W."/>
            <person name="Hu C."/>
        </authorList>
    </citation>
    <scope>NUCLEOTIDE SEQUENCE [LARGE SCALE GENOMIC DNA]</scope>
    <source>
        <strain evidence="2 3">AS-A4</strain>
    </source>
</reference>
<keyword evidence="1" id="KW-0472">Membrane</keyword>
<comment type="caution">
    <text evidence="2">The sequence shown here is derived from an EMBL/GenBank/DDBJ whole genome shotgun (WGS) entry which is preliminary data.</text>
</comment>